<accession>A0A2S8B5D1</accession>
<dbReference type="PANTHER" id="PTHR12126:SF11">
    <property type="entry name" value="NADH DEHYDROGENASE [UBIQUINONE] 1 ALPHA SUBCOMPLEX SUBUNIT 9, MITOCHONDRIAL"/>
    <property type="match status" value="1"/>
</dbReference>
<dbReference type="RefSeq" id="WP_105997873.1">
    <property type="nucleotide sequence ID" value="NZ_CM009578.1"/>
</dbReference>
<dbReference type="InterPro" id="IPR051207">
    <property type="entry name" value="ComplexI_NDUFA9_subunit"/>
</dbReference>
<keyword evidence="4" id="KW-1185">Reference proteome</keyword>
<dbReference type="InterPro" id="IPR025695">
    <property type="entry name" value="DoxX-like"/>
</dbReference>
<dbReference type="InterPro" id="IPR036291">
    <property type="entry name" value="NAD(P)-bd_dom_sf"/>
</dbReference>
<dbReference type="Gene3D" id="3.40.50.720">
    <property type="entry name" value="NAD(P)-binding Rossmann-like Domain"/>
    <property type="match status" value="1"/>
</dbReference>
<evidence type="ECO:0000259" key="2">
    <source>
        <dbReference type="Pfam" id="PF13460"/>
    </source>
</evidence>
<dbReference type="GO" id="GO:0044877">
    <property type="term" value="F:protein-containing complex binding"/>
    <property type="evidence" value="ECO:0007669"/>
    <property type="project" value="TreeGrafter"/>
</dbReference>
<dbReference type="SUPFAM" id="SSF51735">
    <property type="entry name" value="NAD(P)-binding Rossmann-fold domains"/>
    <property type="match status" value="1"/>
</dbReference>
<comment type="caution">
    <text evidence="3">The sequence shown here is derived from an EMBL/GenBank/DDBJ whole genome shotgun (WGS) entry which is preliminary data.</text>
</comment>
<dbReference type="Pfam" id="PF13781">
    <property type="entry name" value="DoxX_3"/>
    <property type="match status" value="1"/>
</dbReference>
<evidence type="ECO:0000313" key="3">
    <source>
        <dbReference type="EMBL" id="PQM27612.1"/>
    </source>
</evidence>
<organism evidence="3 4">
    <name type="scientific">Sphingopyxis lindanitolerans</name>
    <dbReference type="NCBI Taxonomy" id="2054227"/>
    <lineage>
        <taxon>Bacteria</taxon>
        <taxon>Pseudomonadati</taxon>
        <taxon>Pseudomonadota</taxon>
        <taxon>Alphaproteobacteria</taxon>
        <taxon>Sphingomonadales</taxon>
        <taxon>Sphingomonadaceae</taxon>
        <taxon>Sphingopyxis</taxon>
    </lineage>
</organism>
<keyword evidence="1" id="KW-0472">Membrane</keyword>
<dbReference type="PANTHER" id="PTHR12126">
    <property type="entry name" value="NADH-UBIQUINONE OXIDOREDUCTASE 39 KDA SUBUNIT-RELATED"/>
    <property type="match status" value="1"/>
</dbReference>
<dbReference type="OrthoDB" id="5377001at2"/>
<dbReference type="EMBL" id="PHFW01000002">
    <property type="protein sequence ID" value="PQM27612.1"/>
    <property type="molecule type" value="Genomic_DNA"/>
</dbReference>
<proteinExistence type="predicted"/>
<dbReference type="AlphaFoldDB" id="A0A2S8B5D1"/>
<name>A0A2S8B5D1_9SPHN</name>
<dbReference type="Pfam" id="PF13460">
    <property type="entry name" value="NAD_binding_10"/>
    <property type="match status" value="1"/>
</dbReference>
<evidence type="ECO:0000313" key="4">
    <source>
        <dbReference type="Proteomes" id="UP000238954"/>
    </source>
</evidence>
<evidence type="ECO:0000256" key="1">
    <source>
        <dbReference type="SAM" id="Phobius"/>
    </source>
</evidence>
<gene>
    <name evidence="3" type="ORF">CVO77_03270</name>
</gene>
<feature type="domain" description="NAD(P)-binding" evidence="2">
    <location>
        <begin position="29"/>
        <end position="170"/>
    </location>
</feature>
<keyword evidence="1" id="KW-0812">Transmembrane</keyword>
<protein>
    <submittedName>
        <fullName evidence="3">Epimerase</fullName>
    </submittedName>
</protein>
<dbReference type="InterPro" id="IPR016040">
    <property type="entry name" value="NAD(P)-bd_dom"/>
</dbReference>
<feature type="transmembrane region" description="Helical" evidence="1">
    <location>
        <begin position="403"/>
        <end position="422"/>
    </location>
</feature>
<reference evidence="4" key="1">
    <citation type="submission" date="2017-11" db="EMBL/GenBank/DDBJ databases">
        <title>The complete genome sequence of Sphingopyxis pomeranensis sp. nov. strain WS5A3p.</title>
        <authorList>
            <person name="Kaminski M.A."/>
        </authorList>
    </citation>
    <scope>NUCLEOTIDE SEQUENCE [LARGE SCALE GENOMIC DNA]</scope>
    <source>
        <strain evidence="4">WS5A3p</strain>
    </source>
</reference>
<feature type="transmembrane region" description="Helical" evidence="1">
    <location>
        <begin position="428"/>
        <end position="444"/>
    </location>
</feature>
<dbReference type="Proteomes" id="UP000238954">
    <property type="component" value="Chromosome"/>
</dbReference>
<sequence length="448" mass="47936">MEIHQLVFIRFRAGARKADGGFMRILLLGAGGFIGRHIMSDLLAAGHDVVGVIRPRQDLIVAFPAARFAALDLAHMLRAEDWSGHLDGVDAVVNAAGVLRGRDMNMIHVDMPQALYEAAARAEVKRAVLISAISARPDVATDYSLSKLSGEAVLRSSGVEWVILRPSLVYGDGSYGGTSLIRGMAGLPLAVPLPDSGDFTFSPIHVRDLARAVRIACEGGIASCKTLEPAGPDTMSLKDILARYRAWLGFGSSRFVHVPMPLMRLLGWIGDRAGDGPISTNSLVQMVAGNAGDGDAFVKAIGFTPRSLDDALRDSPAQVQDRWHARLFFLVPVLKAALLLMWLISAWMGLRHGAEQAKAFADGIGLSSAWADPLRIGSSLLDIAIAAHLLLARSAMRTARVQLAVVLGYTVVIGLALPLQWLDPLGSLIKNLPIMVAIAIYGVIGDKR</sequence>
<feature type="transmembrane region" description="Helical" evidence="1">
    <location>
        <begin position="327"/>
        <end position="350"/>
    </location>
</feature>
<keyword evidence="1" id="KW-1133">Transmembrane helix</keyword>